<dbReference type="Pfam" id="PF08100">
    <property type="entry name" value="Dimerisation"/>
    <property type="match status" value="1"/>
</dbReference>
<dbReference type="RefSeq" id="XP_025571656.1">
    <property type="nucleotide sequence ID" value="XM_025723404.1"/>
</dbReference>
<keyword evidence="3" id="KW-0949">S-adenosyl-L-methionine</keyword>
<dbReference type="GO" id="GO:0008171">
    <property type="term" value="F:O-methyltransferase activity"/>
    <property type="evidence" value="ECO:0007669"/>
    <property type="project" value="InterPro"/>
</dbReference>
<dbReference type="Pfam" id="PF00891">
    <property type="entry name" value="Methyltransf_2"/>
    <property type="match status" value="1"/>
</dbReference>
<dbReference type="Gene3D" id="1.10.10.10">
    <property type="entry name" value="Winged helix-like DNA-binding domain superfamily/Winged helix DNA-binding domain"/>
    <property type="match status" value="1"/>
</dbReference>
<evidence type="ECO:0000259" key="5">
    <source>
        <dbReference type="Pfam" id="PF00891"/>
    </source>
</evidence>
<gene>
    <name evidence="7" type="ORF">BO80DRAFT_482381</name>
</gene>
<dbReference type="PROSITE" id="PS51683">
    <property type="entry name" value="SAM_OMT_II"/>
    <property type="match status" value="1"/>
</dbReference>
<proteinExistence type="predicted"/>
<dbReference type="Gene3D" id="3.40.50.150">
    <property type="entry name" value="Vaccinia Virus protein VP39"/>
    <property type="match status" value="1"/>
</dbReference>
<sequence>MIFKILFTSYQAIVMRLAIDLNLFDVVLQRTDADATNATDRVTVNQVACDTKAENAFVARIMRFLSSMGMLKQLSRDTFTRTSLTESFCSNTFLSQAIIHYTHLQTFITALPEYFKATDYKNPSYESSAPFQFVLNPTFSHYSLYLANNPYYQNATSTALTPFWSLFNTPWFEIYPIDRIRNSPPSPFNRTLWPALISHPSKKPMPPPLPRSKILLVDIGGDGQTLQALHARYPHLPGPLVLQHPPNTLVPSLQGIRTYTYNYFAPQPIKGARVYVLNNILHEWADDRIFGILEQVKNAMRNESVLLVVEKVIPDKDVGLMDLVQDWSEMVCYARRERTEGEFREILRRVGFRVGVAWKGDAGVDARLGISTGMRMMVLEAKLAGAGKFRWELDSVAFVGDLIYSIP</sequence>
<dbReference type="GO" id="GO:0032259">
    <property type="term" value="P:methylation"/>
    <property type="evidence" value="ECO:0007669"/>
    <property type="project" value="UniProtKB-KW"/>
</dbReference>
<dbReference type="AlphaFoldDB" id="A0A395GQV2"/>
<keyword evidence="1 7" id="KW-0489">Methyltransferase</keyword>
<dbReference type="InterPro" id="IPR012967">
    <property type="entry name" value="COMT_dimerisation"/>
</dbReference>
<evidence type="ECO:0000256" key="2">
    <source>
        <dbReference type="ARBA" id="ARBA00022679"/>
    </source>
</evidence>
<keyword evidence="2 7" id="KW-0808">Transferase</keyword>
<dbReference type="EMBL" id="KZ824464">
    <property type="protein sequence ID" value="RAK97328.1"/>
    <property type="molecule type" value="Genomic_DNA"/>
</dbReference>
<evidence type="ECO:0000313" key="7">
    <source>
        <dbReference type="EMBL" id="RAK97328.1"/>
    </source>
</evidence>
<dbReference type="GO" id="GO:0046983">
    <property type="term" value="F:protein dimerization activity"/>
    <property type="evidence" value="ECO:0007669"/>
    <property type="project" value="InterPro"/>
</dbReference>
<dbReference type="GeneID" id="37228269"/>
<dbReference type="Proteomes" id="UP000249402">
    <property type="component" value="Unassembled WGS sequence"/>
</dbReference>
<dbReference type="InterPro" id="IPR029063">
    <property type="entry name" value="SAM-dependent_MTases_sf"/>
</dbReference>
<feature type="domain" description="O-methyltransferase dimerisation" evidence="6">
    <location>
        <begin position="6"/>
        <end position="90"/>
    </location>
</feature>
<evidence type="ECO:0000313" key="8">
    <source>
        <dbReference type="Proteomes" id="UP000249402"/>
    </source>
</evidence>
<evidence type="ECO:0000256" key="4">
    <source>
        <dbReference type="PIRSR" id="PIRSR005739-1"/>
    </source>
</evidence>
<evidence type="ECO:0000256" key="1">
    <source>
        <dbReference type="ARBA" id="ARBA00022603"/>
    </source>
</evidence>
<dbReference type="InterPro" id="IPR016461">
    <property type="entry name" value="COMT-like"/>
</dbReference>
<accession>A0A395GQV2</accession>
<evidence type="ECO:0000256" key="3">
    <source>
        <dbReference type="ARBA" id="ARBA00022691"/>
    </source>
</evidence>
<dbReference type="InterPro" id="IPR001077">
    <property type="entry name" value="COMT_C"/>
</dbReference>
<evidence type="ECO:0000259" key="6">
    <source>
        <dbReference type="Pfam" id="PF08100"/>
    </source>
</evidence>
<dbReference type="SUPFAM" id="SSF53335">
    <property type="entry name" value="S-adenosyl-L-methionine-dependent methyltransferases"/>
    <property type="match status" value="1"/>
</dbReference>
<reference evidence="7 8" key="1">
    <citation type="submission" date="2018-02" db="EMBL/GenBank/DDBJ databases">
        <title>The genomes of Aspergillus section Nigri reveals drivers in fungal speciation.</title>
        <authorList>
            <consortium name="DOE Joint Genome Institute"/>
            <person name="Vesth T.C."/>
            <person name="Nybo J."/>
            <person name="Theobald S."/>
            <person name="Brandl J."/>
            <person name="Frisvad J.C."/>
            <person name="Nielsen K.F."/>
            <person name="Lyhne E.K."/>
            <person name="Kogle M.E."/>
            <person name="Kuo A."/>
            <person name="Riley R."/>
            <person name="Clum A."/>
            <person name="Nolan M."/>
            <person name="Lipzen A."/>
            <person name="Salamov A."/>
            <person name="Henrissat B."/>
            <person name="Wiebenga A."/>
            <person name="De vries R.P."/>
            <person name="Grigoriev I.V."/>
            <person name="Mortensen U.H."/>
            <person name="Andersen M.R."/>
            <person name="Baker S.E."/>
        </authorList>
    </citation>
    <scope>NUCLEOTIDE SEQUENCE [LARGE SCALE GENOMIC DNA]</scope>
    <source>
        <strain evidence="7 8">CBS 121593</strain>
    </source>
</reference>
<dbReference type="SUPFAM" id="SSF46785">
    <property type="entry name" value="Winged helix' DNA-binding domain"/>
    <property type="match status" value="1"/>
</dbReference>
<feature type="domain" description="O-methyltransferase C-terminal" evidence="5">
    <location>
        <begin position="216"/>
        <end position="353"/>
    </location>
</feature>
<dbReference type="GO" id="GO:0044550">
    <property type="term" value="P:secondary metabolite biosynthetic process"/>
    <property type="evidence" value="ECO:0007669"/>
    <property type="project" value="UniProtKB-ARBA"/>
</dbReference>
<organism evidence="7 8">
    <name type="scientific">Aspergillus ibericus CBS 121593</name>
    <dbReference type="NCBI Taxonomy" id="1448316"/>
    <lineage>
        <taxon>Eukaryota</taxon>
        <taxon>Fungi</taxon>
        <taxon>Dikarya</taxon>
        <taxon>Ascomycota</taxon>
        <taxon>Pezizomycotina</taxon>
        <taxon>Eurotiomycetes</taxon>
        <taxon>Eurotiomycetidae</taxon>
        <taxon>Eurotiales</taxon>
        <taxon>Aspergillaceae</taxon>
        <taxon>Aspergillus</taxon>
        <taxon>Aspergillus subgen. Circumdati</taxon>
    </lineage>
</organism>
<dbReference type="PANTHER" id="PTHR43712:SF11">
    <property type="entry name" value="O-METHYLTRANSFERASE (AFU_ORTHOLOGUE AFUA_2G17820)-RELATED"/>
    <property type="match status" value="1"/>
</dbReference>
<dbReference type="OrthoDB" id="1535081at2759"/>
<keyword evidence="8" id="KW-1185">Reference proteome</keyword>
<dbReference type="PIRSF" id="PIRSF005739">
    <property type="entry name" value="O-mtase"/>
    <property type="match status" value="1"/>
</dbReference>
<dbReference type="InterPro" id="IPR036388">
    <property type="entry name" value="WH-like_DNA-bd_sf"/>
</dbReference>
<dbReference type="InterPro" id="IPR036390">
    <property type="entry name" value="WH_DNA-bd_sf"/>
</dbReference>
<dbReference type="VEuPathDB" id="FungiDB:BO80DRAFT_482381"/>
<protein>
    <submittedName>
        <fullName evidence="7">S-adenosyl-L-methionine-dependent methyltransferase</fullName>
    </submittedName>
</protein>
<feature type="active site" description="Proton acceptor" evidence="4">
    <location>
        <position position="282"/>
    </location>
</feature>
<dbReference type="STRING" id="1448316.A0A395GQV2"/>
<dbReference type="PANTHER" id="PTHR43712">
    <property type="entry name" value="PUTATIVE (AFU_ORTHOLOGUE AFUA_4G14580)-RELATED"/>
    <property type="match status" value="1"/>
</dbReference>
<name>A0A395GQV2_9EURO</name>